<comment type="caution">
    <text evidence="2">The sequence shown here is derived from an EMBL/GenBank/DDBJ whole genome shotgun (WGS) entry which is preliminary data.</text>
</comment>
<feature type="region of interest" description="Disordered" evidence="1">
    <location>
        <begin position="75"/>
        <end position="94"/>
    </location>
</feature>
<evidence type="ECO:0000313" key="3">
    <source>
        <dbReference type="Proteomes" id="UP000799777"/>
    </source>
</evidence>
<feature type="compositionally biased region" description="Basic residues" evidence="1">
    <location>
        <begin position="182"/>
        <end position="194"/>
    </location>
</feature>
<dbReference type="EMBL" id="ML978162">
    <property type="protein sequence ID" value="KAF2034116.1"/>
    <property type="molecule type" value="Genomic_DNA"/>
</dbReference>
<gene>
    <name evidence="2" type="ORF">EK21DRAFT_85566</name>
</gene>
<name>A0A9P4HJG5_9PLEO</name>
<protein>
    <submittedName>
        <fullName evidence="2">Uncharacterized protein</fullName>
    </submittedName>
</protein>
<feature type="compositionally biased region" description="Basic and acidic residues" evidence="1">
    <location>
        <begin position="162"/>
        <end position="179"/>
    </location>
</feature>
<feature type="region of interest" description="Disordered" evidence="1">
    <location>
        <begin position="162"/>
        <end position="195"/>
    </location>
</feature>
<sequence>MCIFDDCRYSSQCDFIDLTNEPDNGDEHFSEAMNYISPQMQDFVVPVRENEIWARRNYKPPKELEHFIGVEEERQISQQARPHRSKAQREAEQRTRAKRRAFAKEAQAWQNMLLRKSRVAHMIHPKPPPKLGFTHTNSAHVRYAILSEDELRLPLSHLPAKLDRPAGPASEHHSFRDSMSKQSRRSRHVVRKRKQNGDHVVRVRCENEGENDKVMDEDLWKIGVGTAF</sequence>
<organism evidence="2 3">
    <name type="scientific">Setomelanomma holmii</name>
    <dbReference type="NCBI Taxonomy" id="210430"/>
    <lineage>
        <taxon>Eukaryota</taxon>
        <taxon>Fungi</taxon>
        <taxon>Dikarya</taxon>
        <taxon>Ascomycota</taxon>
        <taxon>Pezizomycotina</taxon>
        <taxon>Dothideomycetes</taxon>
        <taxon>Pleosporomycetidae</taxon>
        <taxon>Pleosporales</taxon>
        <taxon>Pleosporineae</taxon>
        <taxon>Phaeosphaeriaceae</taxon>
        <taxon>Setomelanomma</taxon>
    </lineage>
</organism>
<reference evidence="2" key="1">
    <citation type="journal article" date="2020" name="Stud. Mycol.">
        <title>101 Dothideomycetes genomes: a test case for predicting lifestyles and emergence of pathogens.</title>
        <authorList>
            <person name="Haridas S."/>
            <person name="Albert R."/>
            <person name="Binder M."/>
            <person name="Bloem J."/>
            <person name="Labutti K."/>
            <person name="Salamov A."/>
            <person name="Andreopoulos B."/>
            <person name="Baker S."/>
            <person name="Barry K."/>
            <person name="Bills G."/>
            <person name="Bluhm B."/>
            <person name="Cannon C."/>
            <person name="Castanera R."/>
            <person name="Culley D."/>
            <person name="Daum C."/>
            <person name="Ezra D."/>
            <person name="Gonzalez J."/>
            <person name="Henrissat B."/>
            <person name="Kuo A."/>
            <person name="Liang C."/>
            <person name="Lipzen A."/>
            <person name="Lutzoni F."/>
            <person name="Magnuson J."/>
            <person name="Mondo S."/>
            <person name="Nolan M."/>
            <person name="Ohm R."/>
            <person name="Pangilinan J."/>
            <person name="Park H.-J."/>
            <person name="Ramirez L."/>
            <person name="Alfaro M."/>
            <person name="Sun H."/>
            <person name="Tritt A."/>
            <person name="Yoshinaga Y."/>
            <person name="Zwiers L.-H."/>
            <person name="Turgeon B."/>
            <person name="Goodwin S."/>
            <person name="Spatafora J."/>
            <person name="Crous P."/>
            <person name="Grigoriev I."/>
        </authorList>
    </citation>
    <scope>NUCLEOTIDE SEQUENCE</scope>
    <source>
        <strain evidence="2">CBS 110217</strain>
    </source>
</reference>
<keyword evidence="3" id="KW-1185">Reference proteome</keyword>
<evidence type="ECO:0000313" key="2">
    <source>
        <dbReference type="EMBL" id="KAF2034116.1"/>
    </source>
</evidence>
<dbReference type="AlphaFoldDB" id="A0A9P4HJG5"/>
<accession>A0A9P4HJG5</accession>
<proteinExistence type="predicted"/>
<dbReference type="Proteomes" id="UP000799777">
    <property type="component" value="Unassembled WGS sequence"/>
</dbReference>
<evidence type="ECO:0000256" key="1">
    <source>
        <dbReference type="SAM" id="MobiDB-lite"/>
    </source>
</evidence>